<dbReference type="VEuPathDB" id="TriTrypDB:Tbg972.3.3530"/>
<dbReference type="PROSITE" id="PS50280">
    <property type="entry name" value="SET"/>
    <property type="match status" value="1"/>
</dbReference>
<dbReference type="InterPro" id="IPR001214">
    <property type="entry name" value="SET_dom"/>
</dbReference>
<dbReference type="RefSeq" id="XP_011772305.1">
    <property type="nucleotide sequence ID" value="XM_011774003.1"/>
</dbReference>
<dbReference type="EMBL" id="FN554966">
    <property type="protein sequence ID" value="CBH10014.1"/>
    <property type="molecule type" value="Genomic_DNA"/>
</dbReference>
<feature type="domain" description="SET" evidence="1">
    <location>
        <begin position="307"/>
        <end position="430"/>
    </location>
</feature>
<sequence length="498" mass="56595">MAGINGKIYLHVYIRWLEIIESRPLSSNVVGTMCSKFFVCVGRENRCDYVYCVTFVHFCRFRIDCSLLHRIPITVSFAGHFCCCRRRSFLLLLTHFNTCSVFFVLQVGMSEVVPTRCVDWSLNTDSESGKLFLWHNIYNISVWSNTLGLSEPYDGLDDTSVWEAFLQFQISTVYKLCGVCRKPEGNEDLKVCCYCGQAVHKLCSTKAASEQIEWKDANKKFVSHMRVCGSCDGVEAPAAFTPPVREAPDARRVVRRALVVRDEYPEEVVRELESLEKKACRPHSKEEDDRLLGMVCRAVTRFFQPRNSLHLFAKVRQESKGGVGVVALKNIPALTIVGVYPGYCDALSGEHAKLGRPTAKYALMDLNCADYFNVVFEEFQSTFTPFINEPGEDERSNCGWIQETKNKDGRLSVMTCRGIRKGEELLIGYGPVYPRSYPYTYDAFTFHQVESKNCAVCFALWHWPTTDAEDAVLECHVGYDSATDSYHLVDIEDDSKRS</sequence>
<evidence type="ECO:0000313" key="3">
    <source>
        <dbReference type="Proteomes" id="UP000002316"/>
    </source>
</evidence>
<evidence type="ECO:0000313" key="2">
    <source>
        <dbReference type="EMBL" id="CBH10014.1"/>
    </source>
</evidence>
<dbReference type="KEGG" id="tbg:TbgDal_III3530"/>
<protein>
    <recommendedName>
        <fullName evidence="1">SET domain-containing protein</fullName>
    </recommendedName>
</protein>
<dbReference type="Gene3D" id="2.170.270.10">
    <property type="entry name" value="SET domain"/>
    <property type="match status" value="1"/>
</dbReference>
<gene>
    <name evidence="2" type="ORF">TbgDal_III3530</name>
</gene>
<proteinExistence type="predicted"/>
<reference evidence="3" key="1">
    <citation type="journal article" date="2010" name="PLoS Negl. Trop. Dis.">
        <title>The genome sequence of Trypanosoma brucei gambiense, causative agent of chronic human african trypanosomiasis.</title>
        <authorList>
            <person name="Jackson A.P."/>
            <person name="Sanders M."/>
            <person name="Berry A."/>
            <person name="McQuillan J."/>
            <person name="Aslett M.A."/>
            <person name="Quail M.A."/>
            <person name="Chukualim B."/>
            <person name="Capewell P."/>
            <person name="MacLeod A."/>
            <person name="Melville S.E."/>
            <person name="Gibson W."/>
            <person name="Barry J.D."/>
            <person name="Berriman M."/>
            <person name="Hertz-Fowler C."/>
        </authorList>
    </citation>
    <scope>NUCLEOTIDE SEQUENCE [LARGE SCALE GENOMIC DNA]</scope>
    <source>
        <strain evidence="3">MHOM/CI/86/DAL972</strain>
    </source>
</reference>
<dbReference type="Proteomes" id="UP000002316">
    <property type="component" value="Chromosome 3"/>
</dbReference>
<accession>C9ZL06</accession>
<dbReference type="GeneID" id="23859144"/>
<dbReference type="AlphaFoldDB" id="C9ZL06"/>
<dbReference type="OrthoDB" id="255786at2759"/>
<organism evidence="2 3">
    <name type="scientific">Trypanosoma brucei gambiense (strain MHOM/CI/86/DAL972)</name>
    <dbReference type="NCBI Taxonomy" id="679716"/>
    <lineage>
        <taxon>Eukaryota</taxon>
        <taxon>Discoba</taxon>
        <taxon>Euglenozoa</taxon>
        <taxon>Kinetoplastea</taxon>
        <taxon>Metakinetoplastina</taxon>
        <taxon>Trypanosomatida</taxon>
        <taxon>Trypanosomatidae</taxon>
        <taxon>Trypanosoma</taxon>
    </lineage>
</organism>
<evidence type="ECO:0000259" key="1">
    <source>
        <dbReference type="PROSITE" id="PS50280"/>
    </source>
</evidence>
<dbReference type="SUPFAM" id="SSF82199">
    <property type="entry name" value="SET domain"/>
    <property type="match status" value="1"/>
</dbReference>
<dbReference type="InterPro" id="IPR046341">
    <property type="entry name" value="SET_dom_sf"/>
</dbReference>
<dbReference type="Pfam" id="PF00856">
    <property type="entry name" value="SET"/>
    <property type="match status" value="1"/>
</dbReference>
<name>C9ZL06_TRYB9</name>